<keyword evidence="1" id="KW-0175">Coiled coil</keyword>
<accession>A0A3S0Q2F8</accession>
<dbReference type="Proteomes" id="UP000274358">
    <property type="component" value="Unassembled WGS sequence"/>
</dbReference>
<feature type="signal peptide" evidence="2">
    <location>
        <begin position="1"/>
        <end position="22"/>
    </location>
</feature>
<proteinExistence type="predicted"/>
<keyword evidence="2" id="KW-0732">Signal</keyword>
<dbReference type="EMBL" id="RYYV01000022">
    <property type="protein sequence ID" value="RUL70558.1"/>
    <property type="molecule type" value="Genomic_DNA"/>
</dbReference>
<comment type="caution">
    <text evidence="3">The sequence shown here is derived from an EMBL/GenBank/DDBJ whole genome shotgun (WGS) entry which is preliminary data.</text>
</comment>
<evidence type="ECO:0000313" key="4">
    <source>
        <dbReference type="Proteomes" id="UP000274358"/>
    </source>
</evidence>
<evidence type="ECO:0000313" key="3">
    <source>
        <dbReference type="EMBL" id="RUL70558.1"/>
    </source>
</evidence>
<dbReference type="OrthoDB" id="5959537at2"/>
<reference evidence="3 4" key="1">
    <citation type="submission" date="2018-12" db="EMBL/GenBank/DDBJ databases">
        <title>Dyella dinghuensis sp. nov. DHOA06 and Dyella choica sp. nov. 4M-K27, isolated from forest soil.</title>
        <authorList>
            <person name="Qiu L.-H."/>
            <person name="Gao Z.-H."/>
        </authorList>
    </citation>
    <scope>NUCLEOTIDE SEQUENCE [LARGE SCALE GENOMIC DNA]</scope>
    <source>
        <strain evidence="3 4">4M-K27</strain>
    </source>
</reference>
<organism evidence="3 4">
    <name type="scientific">Dyella choica</name>
    <dbReference type="NCBI Taxonomy" id="1927959"/>
    <lineage>
        <taxon>Bacteria</taxon>
        <taxon>Pseudomonadati</taxon>
        <taxon>Pseudomonadota</taxon>
        <taxon>Gammaproteobacteria</taxon>
        <taxon>Lysobacterales</taxon>
        <taxon>Rhodanobacteraceae</taxon>
        <taxon>Dyella</taxon>
    </lineage>
</organism>
<evidence type="ECO:0000256" key="2">
    <source>
        <dbReference type="SAM" id="SignalP"/>
    </source>
</evidence>
<dbReference type="RefSeq" id="WP_126686645.1">
    <property type="nucleotide sequence ID" value="NZ_RYYV01000022.1"/>
</dbReference>
<name>A0A3S0Q2F8_9GAMM</name>
<dbReference type="AlphaFoldDB" id="A0A3S0Q2F8"/>
<evidence type="ECO:0000256" key="1">
    <source>
        <dbReference type="SAM" id="Coils"/>
    </source>
</evidence>
<gene>
    <name evidence="3" type="ORF">EKH80_20420</name>
</gene>
<keyword evidence="4" id="KW-1185">Reference proteome</keyword>
<sequence>MRRLALSATIILSFGLTGLAAAQQTSPGGGIRYRWVDGSGLPHYSDSLTVDALKYGYDVINSNGTVTQHVQKQLSPTERAAAQKQADEAAAQQRAVNQKKTHDLQLLNTYPDENALKDEQQQVLQNLDEQMNTTRANLHTQDSALTDLLNRAADEERQKKPVPKFLVDQIGTQRNVVANERDLLEREKANRADMLQQQAQELQHFRDLKAAEKADRGY</sequence>
<feature type="chain" id="PRO_5018744940" evidence="2">
    <location>
        <begin position="23"/>
        <end position="218"/>
    </location>
</feature>
<feature type="coiled-coil region" evidence="1">
    <location>
        <begin position="79"/>
        <end position="137"/>
    </location>
</feature>
<protein>
    <submittedName>
        <fullName evidence="3">DUF4124 domain-containing protein</fullName>
    </submittedName>
</protein>